<protein>
    <recommendedName>
        <fullName evidence="3">Lipoprotein</fullName>
    </recommendedName>
</protein>
<gene>
    <name evidence="1" type="ORF">D5R81_04735</name>
</gene>
<dbReference type="EMBL" id="QYYH01000020">
    <property type="protein sequence ID" value="RJY18525.1"/>
    <property type="molecule type" value="Genomic_DNA"/>
</dbReference>
<evidence type="ECO:0008006" key="3">
    <source>
        <dbReference type="Google" id="ProtNLM"/>
    </source>
</evidence>
<dbReference type="RefSeq" id="WP_121852501.1">
    <property type="nucleotide sequence ID" value="NZ_CP037952.1"/>
</dbReference>
<name>A0A3A6U3B4_9GAMM</name>
<organism evidence="1 2">
    <name type="scientific">Parashewanella spongiae</name>
    <dbReference type="NCBI Taxonomy" id="342950"/>
    <lineage>
        <taxon>Bacteria</taxon>
        <taxon>Pseudomonadati</taxon>
        <taxon>Pseudomonadota</taxon>
        <taxon>Gammaproteobacteria</taxon>
        <taxon>Alteromonadales</taxon>
        <taxon>Shewanellaceae</taxon>
        <taxon>Parashewanella</taxon>
    </lineage>
</organism>
<evidence type="ECO:0000313" key="2">
    <source>
        <dbReference type="Proteomes" id="UP000273022"/>
    </source>
</evidence>
<evidence type="ECO:0000313" key="1">
    <source>
        <dbReference type="EMBL" id="RJY18525.1"/>
    </source>
</evidence>
<reference evidence="1 2" key="1">
    <citation type="submission" date="2018-09" db="EMBL/GenBank/DDBJ databases">
        <title>Phylogeny of the Shewanellaceae, and recommendation for two new genera, Pseudoshewanella and Parashewanella.</title>
        <authorList>
            <person name="Wang G."/>
        </authorList>
    </citation>
    <scope>NUCLEOTIDE SEQUENCE [LARGE SCALE GENOMIC DNA]</scope>
    <source>
        <strain evidence="1 2">KCTC 22492</strain>
    </source>
</reference>
<dbReference type="PROSITE" id="PS51257">
    <property type="entry name" value="PROKAR_LIPOPROTEIN"/>
    <property type="match status" value="1"/>
</dbReference>
<dbReference type="Proteomes" id="UP000273022">
    <property type="component" value="Unassembled WGS sequence"/>
</dbReference>
<keyword evidence="2" id="KW-1185">Reference proteome</keyword>
<dbReference type="AlphaFoldDB" id="A0A3A6U3B4"/>
<proteinExistence type="predicted"/>
<comment type="caution">
    <text evidence="1">The sequence shown here is derived from an EMBL/GenBank/DDBJ whole genome shotgun (WGS) entry which is preliminary data.</text>
</comment>
<dbReference type="OrthoDB" id="6313717at2"/>
<sequence>MKKTLLASLIATPLIFGCVSTDDKSAGSIDRAKVIKELTTQMDDLGYESVKIQPGVDEFLNISAAILKRQRNVMEEYRQLRVNHTDVQAFLYASSGKSDEELKQAIAKFDADITNDGDKIAHKITAYNSANETIYDSNVELAGDLTVEIAKSAYILSQHGTAVAKATALNATSSLFSSFSSDDEKKDDTKDLGSALIKAKDQLSLAMDANEIISIEQDTIKQIEQLQAEHEAKGKKL</sequence>
<accession>A0A3A6U3B4</accession>